<dbReference type="Proteomes" id="UP000724584">
    <property type="component" value="Unassembled WGS sequence"/>
</dbReference>
<dbReference type="EMBL" id="JAGIZQ010000007">
    <property type="protein sequence ID" value="KAH6617249.1"/>
    <property type="molecule type" value="Genomic_DNA"/>
</dbReference>
<protein>
    <submittedName>
        <fullName evidence="1">Uncharacterized protein</fullName>
    </submittedName>
</protein>
<sequence>MSSSLARGVNVPPGITDTSWGPGSSVMANHHLCTYFCRRQTAAWESHKPRRSYASGATVSCHTDVAKSRPVRKKRTVPSSDRLCGPPICAAPLNSPNEQAVTRCNVPMRFLPKDPLRARRRAGDMDLQSGFLAARRSSAEPHTYPGVFPDQRHVVTAPLPIAHCPLPTARCLWSRRSGPGIGVGLPLSFHMLSVKKTKIGLVLQLVNRGRLLLPRDDLLYSKYLKAGIFRRGMEIVVCTYILFLDAPPPSYL</sequence>
<evidence type="ECO:0000313" key="2">
    <source>
        <dbReference type="Proteomes" id="UP000724584"/>
    </source>
</evidence>
<name>A0ACB7NUY6_9PEZI</name>
<proteinExistence type="predicted"/>
<reference evidence="1 2" key="1">
    <citation type="journal article" date="2021" name="Nat. Commun.">
        <title>Genetic determinants of endophytism in the Arabidopsis root mycobiome.</title>
        <authorList>
            <person name="Mesny F."/>
            <person name="Miyauchi S."/>
            <person name="Thiergart T."/>
            <person name="Pickel B."/>
            <person name="Atanasova L."/>
            <person name="Karlsson M."/>
            <person name="Huettel B."/>
            <person name="Barry K.W."/>
            <person name="Haridas S."/>
            <person name="Chen C."/>
            <person name="Bauer D."/>
            <person name="Andreopoulos W."/>
            <person name="Pangilinan J."/>
            <person name="LaButti K."/>
            <person name="Riley R."/>
            <person name="Lipzen A."/>
            <person name="Clum A."/>
            <person name="Drula E."/>
            <person name="Henrissat B."/>
            <person name="Kohler A."/>
            <person name="Grigoriev I.V."/>
            <person name="Martin F.M."/>
            <person name="Hacquard S."/>
        </authorList>
    </citation>
    <scope>NUCLEOTIDE SEQUENCE [LARGE SCALE GENOMIC DNA]</scope>
    <source>
        <strain evidence="1 2">MPI-SDFR-AT-0079</strain>
    </source>
</reference>
<organism evidence="1 2">
    <name type="scientific">Chaetomium tenue</name>
    <dbReference type="NCBI Taxonomy" id="1854479"/>
    <lineage>
        <taxon>Eukaryota</taxon>
        <taxon>Fungi</taxon>
        <taxon>Dikarya</taxon>
        <taxon>Ascomycota</taxon>
        <taxon>Pezizomycotina</taxon>
        <taxon>Sordariomycetes</taxon>
        <taxon>Sordariomycetidae</taxon>
        <taxon>Sordariales</taxon>
        <taxon>Chaetomiaceae</taxon>
        <taxon>Chaetomium</taxon>
    </lineage>
</organism>
<keyword evidence="2" id="KW-1185">Reference proteome</keyword>
<accession>A0ACB7NUY6</accession>
<gene>
    <name evidence="1" type="ORF">F5144DRAFT_387085</name>
</gene>
<comment type="caution">
    <text evidence="1">The sequence shown here is derived from an EMBL/GenBank/DDBJ whole genome shotgun (WGS) entry which is preliminary data.</text>
</comment>
<evidence type="ECO:0000313" key="1">
    <source>
        <dbReference type="EMBL" id="KAH6617249.1"/>
    </source>
</evidence>